<sequence length="274" mass="31854">MKTLKERYEDSARVAQAWITKRTGFKLEKKLIKDDWLRQTYGDLMNKYQEKGYISKVDPTTSVEQEGFLPLSPVVRNDRETTKGDRVKGILNSDEILQAENYHIKRAQGESFEEDIKRLYRGKAVRSNSVLSTMLPKIDEDGLLRMTGRLSLIEVLPYHVRYPISLPRKHDVTRLVVKQYHEKGNHAVGTNHSLSLISEKFWIIHGREEVREYERNCVVGKRNSVKPATQVMAPLPKQRVRTSLRAFSKVAVDYGEPFFTVQGKRKMRAKRYLC</sequence>
<accession>A0A9Q0YM89</accession>
<proteinExistence type="predicted"/>
<gene>
    <name evidence="1" type="ORF">HOLleu_35134</name>
</gene>
<reference evidence="1" key="1">
    <citation type="submission" date="2021-10" db="EMBL/GenBank/DDBJ databases">
        <title>Tropical sea cucumber genome reveals ecological adaptation and Cuvierian tubules defense mechanism.</title>
        <authorList>
            <person name="Chen T."/>
        </authorList>
    </citation>
    <scope>NUCLEOTIDE SEQUENCE</scope>
    <source>
        <strain evidence="1">Nanhai2018</strain>
        <tissue evidence="1">Muscle</tissue>
    </source>
</reference>
<dbReference type="AlphaFoldDB" id="A0A9Q0YM89"/>
<keyword evidence="2" id="KW-1185">Reference proteome</keyword>
<protein>
    <recommendedName>
        <fullName evidence="3">Integrase zinc-binding domain-containing protein</fullName>
    </recommendedName>
</protein>
<dbReference type="OrthoDB" id="6110820at2759"/>
<organism evidence="1 2">
    <name type="scientific">Holothuria leucospilota</name>
    <name type="common">Black long sea cucumber</name>
    <name type="synonym">Mertensiothuria leucospilota</name>
    <dbReference type="NCBI Taxonomy" id="206669"/>
    <lineage>
        <taxon>Eukaryota</taxon>
        <taxon>Metazoa</taxon>
        <taxon>Echinodermata</taxon>
        <taxon>Eleutherozoa</taxon>
        <taxon>Echinozoa</taxon>
        <taxon>Holothuroidea</taxon>
        <taxon>Aspidochirotacea</taxon>
        <taxon>Aspidochirotida</taxon>
        <taxon>Holothuriidae</taxon>
        <taxon>Holothuria</taxon>
    </lineage>
</organism>
<evidence type="ECO:0008006" key="3">
    <source>
        <dbReference type="Google" id="ProtNLM"/>
    </source>
</evidence>
<dbReference type="PANTHER" id="PTHR47331:SF1">
    <property type="entry name" value="GAG-LIKE PROTEIN"/>
    <property type="match status" value="1"/>
</dbReference>
<evidence type="ECO:0000313" key="1">
    <source>
        <dbReference type="EMBL" id="KAJ8025043.1"/>
    </source>
</evidence>
<dbReference type="PANTHER" id="PTHR47331">
    <property type="entry name" value="PHD-TYPE DOMAIN-CONTAINING PROTEIN"/>
    <property type="match status" value="1"/>
</dbReference>
<name>A0A9Q0YM89_HOLLE</name>
<evidence type="ECO:0000313" key="2">
    <source>
        <dbReference type="Proteomes" id="UP001152320"/>
    </source>
</evidence>
<dbReference type="EMBL" id="JAIZAY010000018">
    <property type="protein sequence ID" value="KAJ8025043.1"/>
    <property type="molecule type" value="Genomic_DNA"/>
</dbReference>
<dbReference type="Proteomes" id="UP001152320">
    <property type="component" value="Chromosome 18"/>
</dbReference>
<comment type="caution">
    <text evidence="1">The sequence shown here is derived from an EMBL/GenBank/DDBJ whole genome shotgun (WGS) entry which is preliminary data.</text>
</comment>